<evidence type="ECO:0000256" key="1">
    <source>
        <dbReference type="ARBA" id="ARBA00023224"/>
    </source>
</evidence>
<gene>
    <name evidence="7" type="ORF">BJN45_08940</name>
</gene>
<dbReference type="InterPro" id="IPR004089">
    <property type="entry name" value="MCPsignal_dom"/>
</dbReference>
<keyword evidence="1 3" id="KW-0807">Transducer</keyword>
<dbReference type="STRING" id="418702.BJN45_08940"/>
<dbReference type="InterPro" id="IPR003660">
    <property type="entry name" value="HAMP_dom"/>
</dbReference>
<dbReference type="PANTHER" id="PTHR32089:SF112">
    <property type="entry name" value="LYSOZYME-LIKE PROTEIN-RELATED"/>
    <property type="match status" value="1"/>
</dbReference>
<dbReference type="GO" id="GO:0007165">
    <property type="term" value="P:signal transduction"/>
    <property type="evidence" value="ECO:0007669"/>
    <property type="project" value="UniProtKB-KW"/>
</dbReference>
<dbReference type="Pfam" id="PF00015">
    <property type="entry name" value="MCPsignal"/>
    <property type="match status" value="1"/>
</dbReference>
<accession>A0A1R1I4K1</accession>
<feature type="transmembrane region" description="Helical" evidence="4">
    <location>
        <begin position="12"/>
        <end position="35"/>
    </location>
</feature>
<evidence type="ECO:0000256" key="3">
    <source>
        <dbReference type="PROSITE-ProRule" id="PRU00284"/>
    </source>
</evidence>
<name>A0A1R1I4K1_9RHOO</name>
<dbReference type="EMBL" id="MTHD01000003">
    <property type="protein sequence ID" value="OMG53564.1"/>
    <property type="molecule type" value="Genomic_DNA"/>
</dbReference>
<dbReference type="SUPFAM" id="SSF58104">
    <property type="entry name" value="Methyl-accepting chemotaxis protein (MCP) signaling domain"/>
    <property type="match status" value="1"/>
</dbReference>
<protein>
    <recommendedName>
        <fullName evidence="9">Methyl-accepting transducer domain-containing protein</fullName>
    </recommendedName>
</protein>
<dbReference type="Proteomes" id="UP000187526">
    <property type="component" value="Unassembled WGS sequence"/>
</dbReference>
<dbReference type="SMART" id="SM00283">
    <property type="entry name" value="MA"/>
    <property type="match status" value="1"/>
</dbReference>
<dbReference type="PROSITE" id="PS50885">
    <property type="entry name" value="HAMP"/>
    <property type="match status" value="1"/>
</dbReference>
<keyword evidence="8" id="KW-1185">Reference proteome</keyword>
<feature type="transmembrane region" description="Helical" evidence="4">
    <location>
        <begin position="199"/>
        <end position="220"/>
    </location>
</feature>
<keyword evidence="4" id="KW-0472">Membrane</keyword>
<evidence type="ECO:0008006" key="9">
    <source>
        <dbReference type="Google" id="ProtNLM"/>
    </source>
</evidence>
<reference evidence="7 8" key="1">
    <citation type="submission" date="2016-10" db="EMBL/GenBank/DDBJ databases">
        <title>Alkaliphiles isolated from bioreactors.</title>
        <authorList>
            <person name="Salah Z."/>
            <person name="Rout S.P."/>
            <person name="Humphreys P.N."/>
        </authorList>
    </citation>
    <scope>NUCLEOTIDE SEQUENCE [LARGE SCALE GENOMIC DNA]</scope>
    <source>
        <strain evidence="7 8">ZS02</strain>
    </source>
</reference>
<feature type="domain" description="HAMP" evidence="6">
    <location>
        <begin position="226"/>
        <end position="277"/>
    </location>
</feature>
<evidence type="ECO:0000313" key="7">
    <source>
        <dbReference type="EMBL" id="OMG53564.1"/>
    </source>
</evidence>
<evidence type="ECO:0000259" key="5">
    <source>
        <dbReference type="PROSITE" id="PS50111"/>
    </source>
</evidence>
<feature type="domain" description="Methyl-accepting transducer" evidence="5">
    <location>
        <begin position="282"/>
        <end position="518"/>
    </location>
</feature>
<keyword evidence="4" id="KW-1133">Transmembrane helix</keyword>
<dbReference type="GO" id="GO:0016020">
    <property type="term" value="C:membrane"/>
    <property type="evidence" value="ECO:0007669"/>
    <property type="project" value="InterPro"/>
</dbReference>
<dbReference type="PANTHER" id="PTHR32089">
    <property type="entry name" value="METHYL-ACCEPTING CHEMOTAXIS PROTEIN MCPB"/>
    <property type="match status" value="1"/>
</dbReference>
<comment type="similarity">
    <text evidence="2">Belongs to the methyl-accepting chemotaxis (MCP) protein family.</text>
</comment>
<dbReference type="AlphaFoldDB" id="A0A1R1I4K1"/>
<evidence type="ECO:0000259" key="6">
    <source>
        <dbReference type="PROSITE" id="PS50885"/>
    </source>
</evidence>
<dbReference type="PROSITE" id="PS50111">
    <property type="entry name" value="CHEMOTAXIS_TRANSDUC_2"/>
    <property type="match status" value="1"/>
</dbReference>
<evidence type="ECO:0000313" key="8">
    <source>
        <dbReference type="Proteomes" id="UP000187526"/>
    </source>
</evidence>
<keyword evidence="4" id="KW-0812">Transmembrane</keyword>
<evidence type="ECO:0000256" key="2">
    <source>
        <dbReference type="ARBA" id="ARBA00029447"/>
    </source>
</evidence>
<organism evidence="7 8">
    <name type="scientific">Azonexus hydrophilus</name>
    <dbReference type="NCBI Taxonomy" id="418702"/>
    <lineage>
        <taxon>Bacteria</taxon>
        <taxon>Pseudomonadati</taxon>
        <taxon>Pseudomonadota</taxon>
        <taxon>Betaproteobacteria</taxon>
        <taxon>Rhodocyclales</taxon>
        <taxon>Azonexaceae</taxon>
        <taxon>Azonexus</taxon>
    </lineage>
</organism>
<evidence type="ECO:0000256" key="4">
    <source>
        <dbReference type="SAM" id="Phobius"/>
    </source>
</evidence>
<sequence>MKHLASLSIRGGLLAIVGVGSALGIILLLTALLSLQGFRDDIHDVSGQVGRTSQALNHVSAARNAFQAQQRGLNNMLLRNFMSSEFEKGQAEFLAGRQAFWQAVGQLEAMQRAGELPVPGRSGEIRKLAEELNLLYDDVLAGNEPGEPKYILMVDAGIRDADQPLVDALGATFAAISQASSDSVTHAAQLAEQRFTDNALLVLAVGVLGSLFFLALAALVGRHILHRLGGELEPVVAATRRVAAGDLTQPMVTGQAAANSLVVAIDDMQTRLRLLIGDVKQGAETTSGNALALRQSAREVAEANSLQSDSASMITAAIEELTTAIAVMAESAGSAADATRITRETAVESGQIIHQAINEIGNISAEARASTASMQELQQHTRQISGFAREIKEISEQTNLLSLNAAIEAARAGDSGRGFAVVADEVRKLATRTADTTRMIETLVTQLGNAAETSSTAVAATAERSRRGTELAEQAESAIARIESFCERSAVAAREIVEVLGEQRLAAEQIAQNTERMAQMIERGARAAQSSSDNAGEVASLADRLRESTLRFSV</sequence>
<comment type="caution">
    <text evidence="7">The sequence shown here is derived from an EMBL/GenBank/DDBJ whole genome shotgun (WGS) entry which is preliminary data.</text>
</comment>
<dbReference type="Gene3D" id="1.10.287.950">
    <property type="entry name" value="Methyl-accepting chemotaxis protein"/>
    <property type="match status" value="1"/>
</dbReference>
<dbReference type="RefSeq" id="WP_076094369.1">
    <property type="nucleotide sequence ID" value="NZ_MTHD01000003.1"/>
</dbReference>
<proteinExistence type="inferred from homology"/>